<feature type="domain" description="PARP catalytic" evidence="1">
    <location>
        <begin position="199"/>
        <end position="359"/>
    </location>
</feature>
<gene>
    <name evidence="2" type="ORF">LSUE1_G008288</name>
</gene>
<dbReference type="AlphaFoldDB" id="A0A8T9C1A2"/>
<accession>A0A8T9C1A2</accession>
<reference evidence="2 3" key="1">
    <citation type="submission" date="2018-05" db="EMBL/GenBank/DDBJ databases">
        <title>Genome sequencing and assembly of the regulated plant pathogen Lachnellula willkommii and related sister species for the development of diagnostic species identification markers.</title>
        <authorList>
            <person name="Giroux E."/>
            <person name="Bilodeau G."/>
        </authorList>
    </citation>
    <scope>NUCLEOTIDE SEQUENCE [LARGE SCALE GENOMIC DNA]</scope>
    <source>
        <strain evidence="2 3">CBS 268.59</strain>
    </source>
</reference>
<dbReference type="SUPFAM" id="SSF56399">
    <property type="entry name" value="ADP-ribosylation"/>
    <property type="match status" value="1"/>
</dbReference>
<dbReference type="EMBL" id="QGMK01001578">
    <property type="protein sequence ID" value="TVY67408.1"/>
    <property type="molecule type" value="Genomic_DNA"/>
</dbReference>
<dbReference type="Proteomes" id="UP000469558">
    <property type="component" value="Unassembled WGS sequence"/>
</dbReference>
<evidence type="ECO:0000313" key="3">
    <source>
        <dbReference type="Proteomes" id="UP000469558"/>
    </source>
</evidence>
<keyword evidence="3" id="KW-1185">Reference proteome</keyword>
<dbReference type="Pfam" id="PF00644">
    <property type="entry name" value="PARP"/>
    <property type="match status" value="1"/>
</dbReference>
<organism evidence="2 3">
    <name type="scientific">Lachnellula suecica</name>
    <dbReference type="NCBI Taxonomy" id="602035"/>
    <lineage>
        <taxon>Eukaryota</taxon>
        <taxon>Fungi</taxon>
        <taxon>Dikarya</taxon>
        <taxon>Ascomycota</taxon>
        <taxon>Pezizomycotina</taxon>
        <taxon>Leotiomycetes</taxon>
        <taxon>Helotiales</taxon>
        <taxon>Lachnaceae</taxon>
        <taxon>Lachnellula</taxon>
    </lineage>
</organism>
<sequence>LRMEQTDTIMCEDEELLCHLLWSNMRGFHDLRSTEAETFNNILDSFLPKQVLHWNCDESGWTFEFDDLVLSVTSSAIDPLQVFATSFSMPRKYIDPSRRSLRRILGTPLDSRSDMITFAMILLQLAEEAAMQIQDWKTGKIPEASSREAKSRGWNVNEVRNYNCIYENTKGVDISTLDESGNEILGSSIKQICDNIPDQYRILHVEPVFRADLVNRFRKRQRQMREELLTLSYAQLRRCVDVRAIKPGSYRDTRPELADEICKPRVTFHGTQRRLVSSIVRHGFIKPGEKAGTEAVEMRCGSSFGVGIYASPHAEFSLMYASMSDGSQQKTKPEDLPGMRLVVCAVLMGRALQVTREQTRRTTDIADPTAHSHVCPNGYEYIVFEAPQIIPCYVIHLDLGAEEARKTLLRASNEPSNWTKTAKTSNGSQGALLPGELEEIKQAKQAAASKWFLYGYGPAKGTSFVILEIGETSDDEEDYGDYQGQRQEIENEFQEWDDKGQSSSWFDEYQTSRTTFKGVKTHLMDDEEIQEVRERK</sequence>
<evidence type="ECO:0000313" key="2">
    <source>
        <dbReference type="EMBL" id="TVY67408.1"/>
    </source>
</evidence>
<dbReference type="InterPro" id="IPR012317">
    <property type="entry name" value="Poly(ADP-ribose)pol_cat_dom"/>
</dbReference>
<dbReference type="OrthoDB" id="10256774at2759"/>
<protein>
    <recommendedName>
        <fullName evidence="1">PARP catalytic domain-containing protein</fullName>
    </recommendedName>
</protein>
<name>A0A8T9C1A2_9HELO</name>
<comment type="caution">
    <text evidence="2">The sequence shown here is derived from an EMBL/GenBank/DDBJ whole genome shotgun (WGS) entry which is preliminary data.</text>
</comment>
<dbReference type="Gene3D" id="3.90.228.10">
    <property type="match status" value="1"/>
</dbReference>
<evidence type="ECO:0000259" key="1">
    <source>
        <dbReference type="Pfam" id="PF00644"/>
    </source>
</evidence>
<proteinExistence type="predicted"/>
<dbReference type="GO" id="GO:0003950">
    <property type="term" value="F:NAD+ poly-ADP-ribosyltransferase activity"/>
    <property type="evidence" value="ECO:0007669"/>
    <property type="project" value="InterPro"/>
</dbReference>
<feature type="non-terminal residue" evidence="2">
    <location>
        <position position="536"/>
    </location>
</feature>